<accession>A0A7M1S5P5</accession>
<dbReference type="EMBL" id="CP063164">
    <property type="protein sequence ID" value="QOR62678.1"/>
    <property type="molecule type" value="Genomic_DNA"/>
</dbReference>
<dbReference type="Proteomes" id="UP000595074">
    <property type="component" value="Chromosome"/>
</dbReference>
<feature type="domain" description="Rhodanese" evidence="2">
    <location>
        <begin position="31"/>
        <end position="130"/>
    </location>
</feature>
<evidence type="ECO:0000313" key="3">
    <source>
        <dbReference type="EMBL" id="QOR62678.1"/>
    </source>
</evidence>
<feature type="chain" id="PRO_5029783282" evidence="1">
    <location>
        <begin position="18"/>
        <end position="133"/>
    </location>
</feature>
<protein>
    <submittedName>
        <fullName evidence="3">Rhodanese-like domain-containing protein</fullName>
    </submittedName>
</protein>
<keyword evidence="4" id="KW-1185">Reference proteome</keyword>
<dbReference type="Gene3D" id="3.40.250.10">
    <property type="entry name" value="Rhodanese-like domain"/>
    <property type="match status" value="1"/>
</dbReference>
<dbReference type="InterPro" id="IPR001763">
    <property type="entry name" value="Rhodanese-like_dom"/>
</dbReference>
<evidence type="ECO:0000256" key="1">
    <source>
        <dbReference type="SAM" id="SignalP"/>
    </source>
</evidence>
<gene>
    <name evidence="3" type="ORF">IMZ28_04195</name>
</gene>
<sequence>MKKILFVLFFLATSLFAELQQVWATPEFFEKNPTIKVIDIRTPGEWRETGIVKGSIPIMFFDEKGRFDLPKFLDELNKVVKKDEPFALICRTGSRTTEVSKFLAYRLGYKVINLKGGLMNLMRMGYRPVRYLK</sequence>
<dbReference type="AlphaFoldDB" id="A0A7M1S5P5"/>
<dbReference type="RefSeq" id="WP_197549496.1">
    <property type="nucleotide sequence ID" value="NZ_CP063164.1"/>
</dbReference>
<dbReference type="CDD" id="cd00158">
    <property type="entry name" value="RHOD"/>
    <property type="match status" value="1"/>
</dbReference>
<reference evidence="3 4" key="1">
    <citation type="submission" date="2020-10" db="EMBL/GenBank/DDBJ databases">
        <title>The genome of sulfurovum sp.</title>
        <authorList>
            <person name="Xie S."/>
            <person name="Shao Z."/>
            <person name="Jiang L."/>
        </authorList>
    </citation>
    <scope>NUCLEOTIDE SEQUENCE [LARGE SCALE GENOMIC DNA]</scope>
    <source>
        <strain evidence="3 4">ST-419</strain>
    </source>
</reference>
<dbReference type="PROSITE" id="PS50206">
    <property type="entry name" value="RHODANESE_3"/>
    <property type="match status" value="1"/>
</dbReference>
<proteinExistence type="predicted"/>
<keyword evidence="1" id="KW-0732">Signal</keyword>
<dbReference type="KEGG" id="sinu:IMZ28_04195"/>
<dbReference type="Pfam" id="PF00581">
    <property type="entry name" value="Rhodanese"/>
    <property type="match status" value="1"/>
</dbReference>
<dbReference type="InterPro" id="IPR036873">
    <property type="entry name" value="Rhodanese-like_dom_sf"/>
</dbReference>
<evidence type="ECO:0000313" key="4">
    <source>
        <dbReference type="Proteomes" id="UP000595074"/>
    </source>
</evidence>
<dbReference type="SMART" id="SM00450">
    <property type="entry name" value="RHOD"/>
    <property type="match status" value="1"/>
</dbReference>
<feature type="signal peptide" evidence="1">
    <location>
        <begin position="1"/>
        <end position="17"/>
    </location>
</feature>
<name>A0A7M1S5P5_9BACT</name>
<organism evidence="3 4">
    <name type="scientific">Sulfurovum indicum</name>
    <dbReference type="NCBI Taxonomy" id="2779528"/>
    <lineage>
        <taxon>Bacteria</taxon>
        <taxon>Pseudomonadati</taxon>
        <taxon>Campylobacterota</taxon>
        <taxon>Epsilonproteobacteria</taxon>
        <taxon>Campylobacterales</taxon>
        <taxon>Sulfurovaceae</taxon>
        <taxon>Sulfurovum</taxon>
    </lineage>
</organism>
<evidence type="ECO:0000259" key="2">
    <source>
        <dbReference type="PROSITE" id="PS50206"/>
    </source>
</evidence>
<dbReference type="SUPFAM" id="SSF52821">
    <property type="entry name" value="Rhodanese/Cell cycle control phosphatase"/>
    <property type="match status" value="1"/>
</dbReference>